<proteinExistence type="predicted"/>
<dbReference type="InterPro" id="IPR013783">
    <property type="entry name" value="Ig-like_fold"/>
</dbReference>
<dbReference type="PANTHER" id="PTHR20859:SF53">
    <property type="entry name" value="INTERLEUKIN-22 RECEPTOR SUBUNIT ALPHA-1"/>
    <property type="match status" value="1"/>
</dbReference>
<keyword evidence="3" id="KW-0732">Signal</keyword>
<name>A0A8C5MQW2_9ANUR</name>
<dbReference type="GeneTree" id="ENSGT00940000161366"/>
<dbReference type="OrthoDB" id="9908819at2759"/>
<feature type="region of interest" description="Disordered" evidence="1">
    <location>
        <begin position="311"/>
        <end position="342"/>
    </location>
</feature>
<dbReference type="PANTHER" id="PTHR20859">
    <property type="entry name" value="INTERFERON/INTERLEUKIN RECEPTOR"/>
    <property type="match status" value="1"/>
</dbReference>
<feature type="chain" id="PRO_5034556033" description="Fibronectin type-III domain-containing protein" evidence="3">
    <location>
        <begin position="18"/>
        <end position="509"/>
    </location>
</feature>
<evidence type="ECO:0000256" key="2">
    <source>
        <dbReference type="SAM" id="Phobius"/>
    </source>
</evidence>
<feature type="transmembrane region" description="Helical" evidence="2">
    <location>
        <begin position="222"/>
        <end position="245"/>
    </location>
</feature>
<evidence type="ECO:0000313" key="6">
    <source>
        <dbReference type="Proteomes" id="UP000694569"/>
    </source>
</evidence>
<sequence length="509" mass="58586">MKTVLLCLLFYFASEHASNGCKSSSIQNVIFDTKNFIYLLQWKDKDLNLNATFSVQYKWYGDKEWLMKKGCQNITIPFCNLTDEIIGDLDKFIEFFGRVKAVSNNCSSDWVMSKRLDPREDTYIDILDLNIIENVRTAEIVVNVPSPLINTTFSKQNTIEYYLNFGSTEEVTRQKIQTNNTFTMTGLYPNTKYNGSVYITINHKRKSDIKMFVFKTLQDPPVLGLLVSLLLFAGLLSLGLLYICWRYVKQHGKTPNALVFEKQCIFQAIDLPKEKENILYPTSAHLKEQWLGKCEILTPNTGQNAYKTQFENPPTKENNNSLPSSFSYTAHQEEPTNTNKTMDSSVDYGVFEHRTPYKSNSLLIDFRMQLDHHEISGDLTSHDLAETVLVEETAKELNEPLMLKVAVNGSELPQLTSDINTFNPHILLSTVIVSYETDEKEKQKSSLHLNLKECEDRMEYDNTTDKILDNSSLPYEGNYKRSFQIPVNHTVLNGLENIWHCQQPYSQQH</sequence>
<evidence type="ECO:0000256" key="1">
    <source>
        <dbReference type="SAM" id="MobiDB-lite"/>
    </source>
</evidence>
<feature type="domain" description="Fibronectin type-III" evidence="4">
    <location>
        <begin position="5"/>
        <end position="110"/>
    </location>
</feature>
<dbReference type="Ensembl" id="ENSLLET00000018509.1">
    <property type="protein sequence ID" value="ENSLLEP00000017813.1"/>
    <property type="gene ID" value="ENSLLEG00000011344.1"/>
</dbReference>
<keyword evidence="6" id="KW-1185">Reference proteome</keyword>
<protein>
    <recommendedName>
        <fullName evidence="4">Fibronectin type-III domain-containing protein</fullName>
    </recommendedName>
</protein>
<reference evidence="5" key="1">
    <citation type="submission" date="2025-08" db="UniProtKB">
        <authorList>
            <consortium name="Ensembl"/>
        </authorList>
    </citation>
    <scope>IDENTIFICATION</scope>
</reference>
<dbReference type="Gene3D" id="2.60.40.10">
    <property type="entry name" value="Immunoglobulins"/>
    <property type="match status" value="2"/>
</dbReference>
<dbReference type="InterPro" id="IPR050650">
    <property type="entry name" value="Type-II_Cytokine-TF_Rcpt"/>
</dbReference>
<dbReference type="InterPro" id="IPR036116">
    <property type="entry name" value="FN3_sf"/>
</dbReference>
<dbReference type="Pfam" id="PF01108">
    <property type="entry name" value="Tissue_fac"/>
    <property type="match status" value="1"/>
</dbReference>
<keyword evidence="2" id="KW-0812">Transmembrane</keyword>
<dbReference type="GO" id="GO:0005886">
    <property type="term" value="C:plasma membrane"/>
    <property type="evidence" value="ECO:0007669"/>
    <property type="project" value="TreeGrafter"/>
</dbReference>
<dbReference type="InterPro" id="IPR003961">
    <property type="entry name" value="FN3_dom"/>
</dbReference>
<accession>A0A8C5MQW2</accession>
<reference evidence="5" key="2">
    <citation type="submission" date="2025-09" db="UniProtKB">
        <authorList>
            <consortium name="Ensembl"/>
        </authorList>
    </citation>
    <scope>IDENTIFICATION</scope>
</reference>
<dbReference type="SUPFAM" id="SSF49265">
    <property type="entry name" value="Fibronectin type III"/>
    <property type="match status" value="1"/>
</dbReference>
<evidence type="ECO:0000313" key="5">
    <source>
        <dbReference type="Ensembl" id="ENSLLEP00000017813.1"/>
    </source>
</evidence>
<keyword evidence="2" id="KW-0472">Membrane</keyword>
<evidence type="ECO:0000256" key="3">
    <source>
        <dbReference type="SAM" id="SignalP"/>
    </source>
</evidence>
<evidence type="ECO:0000259" key="4">
    <source>
        <dbReference type="Pfam" id="PF01108"/>
    </source>
</evidence>
<dbReference type="AlphaFoldDB" id="A0A8C5MQW2"/>
<keyword evidence="2" id="KW-1133">Transmembrane helix</keyword>
<dbReference type="Proteomes" id="UP000694569">
    <property type="component" value="Unplaced"/>
</dbReference>
<organism evidence="5 6">
    <name type="scientific">Leptobrachium leishanense</name>
    <name type="common">Leishan spiny toad</name>
    <dbReference type="NCBI Taxonomy" id="445787"/>
    <lineage>
        <taxon>Eukaryota</taxon>
        <taxon>Metazoa</taxon>
        <taxon>Chordata</taxon>
        <taxon>Craniata</taxon>
        <taxon>Vertebrata</taxon>
        <taxon>Euteleostomi</taxon>
        <taxon>Amphibia</taxon>
        <taxon>Batrachia</taxon>
        <taxon>Anura</taxon>
        <taxon>Pelobatoidea</taxon>
        <taxon>Megophryidae</taxon>
        <taxon>Leptobrachium</taxon>
    </lineage>
</organism>
<feature type="signal peptide" evidence="3">
    <location>
        <begin position="1"/>
        <end position="17"/>
    </location>
</feature>
<dbReference type="GO" id="GO:0004896">
    <property type="term" value="F:cytokine receptor activity"/>
    <property type="evidence" value="ECO:0007669"/>
    <property type="project" value="TreeGrafter"/>
</dbReference>